<dbReference type="AlphaFoldDB" id="A0A0R1SKY4"/>
<sequence>MGGIILKKSTITYIIFTVILGFVIIFPDFKWLVIPSGIILIPLLVYFQLIKKE</sequence>
<dbReference type="EMBL" id="AZEY01000066">
    <property type="protein sequence ID" value="KRL65531.1"/>
    <property type="molecule type" value="Genomic_DNA"/>
</dbReference>
<protein>
    <submittedName>
        <fullName evidence="2">Uncharacterized protein</fullName>
    </submittedName>
</protein>
<keyword evidence="1" id="KW-0812">Transmembrane</keyword>
<keyword evidence="1" id="KW-0472">Membrane</keyword>
<organism evidence="2 3">
    <name type="scientific">Lentilactobacillus diolivorans DSM 14421</name>
    <dbReference type="NCBI Taxonomy" id="1423739"/>
    <lineage>
        <taxon>Bacteria</taxon>
        <taxon>Bacillati</taxon>
        <taxon>Bacillota</taxon>
        <taxon>Bacilli</taxon>
        <taxon>Lactobacillales</taxon>
        <taxon>Lactobacillaceae</taxon>
        <taxon>Lentilactobacillus</taxon>
    </lineage>
</organism>
<dbReference type="PATRIC" id="fig|1423739.3.peg.87"/>
<gene>
    <name evidence="2" type="ORF">FC85_GL000081</name>
</gene>
<feature type="transmembrane region" description="Helical" evidence="1">
    <location>
        <begin position="32"/>
        <end position="50"/>
    </location>
</feature>
<evidence type="ECO:0000313" key="2">
    <source>
        <dbReference type="EMBL" id="KRL65531.1"/>
    </source>
</evidence>
<name>A0A0R1SKY4_9LACO</name>
<dbReference type="Proteomes" id="UP000052013">
    <property type="component" value="Unassembled WGS sequence"/>
</dbReference>
<reference evidence="2 3" key="1">
    <citation type="journal article" date="2015" name="Genome Announc.">
        <title>Expanding the biotechnology potential of lactobacilli through comparative genomics of 213 strains and associated genera.</title>
        <authorList>
            <person name="Sun Z."/>
            <person name="Harris H.M."/>
            <person name="McCann A."/>
            <person name="Guo C."/>
            <person name="Argimon S."/>
            <person name="Zhang W."/>
            <person name="Yang X."/>
            <person name="Jeffery I.B."/>
            <person name="Cooney J.C."/>
            <person name="Kagawa T.F."/>
            <person name="Liu W."/>
            <person name="Song Y."/>
            <person name="Salvetti E."/>
            <person name="Wrobel A."/>
            <person name="Rasinkangas P."/>
            <person name="Parkhill J."/>
            <person name="Rea M.C."/>
            <person name="O'Sullivan O."/>
            <person name="Ritari J."/>
            <person name="Douillard F.P."/>
            <person name="Paul Ross R."/>
            <person name="Yang R."/>
            <person name="Briner A.E."/>
            <person name="Felis G.E."/>
            <person name="de Vos W.M."/>
            <person name="Barrangou R."/>
            <person name="Klaenhammer T.R."/>
            <person name="Caufield P.W."/>
            <person name="Cui Y."/>
            <person name="Zhang H."/>
            <person name="O'Toole P.W."/>
        </authorList>
    </citation>
    <scope>NUCLEOTIDE SEQUENCE [LARGE SCALE GENOMIC DNA]</scope>
    <source>
        <strain evidence="2 3">DSM 14421</strain>
    </source>
</reference>
<comment type="caution">
    <text evidence="2">The sequence shown here is derived from an EMBL/GenBank/DDBJ whole genome shotgun (WGS) entry which is preliminary data.</text>
</comment>
<evidence type="ECO:0000256" key="1">
    <source>
        <dbReference type="SAM" id="Phobius"/>
    </source>
</evidence>
<evidence type="ECO:0000313" key="3">
    <source>
        <dbReference type="Proteomes" id="UP000052013"/>
    </source>
</evidence>
<keyword evidence="1" id="KW-1133">Transmembrane helix</keyword>
<proteinExistence type="predicted"/>
<feature type="transmembrane region" description="Helical" evidence="1">
    <location>
        <begin position="9"/>
        <end position="26"/>
    </location>
</feature>
<accession>A0A0R1SKY4</accession>